<dbReference type="AlphaFoldDB" id="A0A0N8HDA1"/>
<accession>A0A0N8HDA1</accession>
<protein>
    <recommendedName>
        <fullName evidence="3">Lipoprotein</fullName>
    </recommendedName>
</protein>
<dbReference type="Proteomes" id="UP000050437">
    <property type="component" value="Unassembled WGS sequence"/>
</dbReference>
<dbReference type="GeneID" id="92659049"/>
<dbReference type="EMBL" id="LKKS01000144">
    <property type="protein sequence ID" value="KPM57996.1"/>
    <property type="molecule type" value="Genomic_DNA"/>
</dbReference>
<name>A0A0N8HDA1_PSEPU</name>
<gene>
    <name evidence="1" type="ORF">HB13667_28765</name>
</gene>
<organism evidence="1 2">
    <name type="scientific">Pseudomonas putida</name>
    <name type="common">Arthrobacter siderocapsulatus</name>
    <dbReference type="NCBI Taxonomy" id="303"/>
    <lineage>
        <taxon>Bacteria</taxon>
        <taxon>Pseudomonadati</taxon>
        <taxon>Pseudomonadota</taxon>
        <taxon>Gammaproteobacteria</taxon>
        <taxon>Pseudomonadales</taxon>
        <taxon>Pseudomonadaceae</taxon>
        <taxon>Pseudomonas</taxon>
    </lineage>
</organism>
<dbReference type="PROSITE" id="PS51257">
    <property type="entry name" value="PROKAR_LIPOPROTEIN"/>
    <property type="match status" value="1"/>
</dbReference>
<dbReference type="RefSeq" id="WP_054573865.1">
    <property type="nucleotide sequence ID" value="NZ_LKKS01000144.1"/>
</dbReference>
<proteinExistence type="predicted"/>
<evidence type="ECO:0000313" key="1">
    <source>
        <dbReference type="EMBL" id="KPM57996.1"/>
    </source>
</evidence>
<reference evidence="1 2" key="1">
    <citation type="submission" date="2015-10" db="EMBL/GenBank/DDBJ databases">
        <title>Pseudomonas putida clinical strains.</title>
        <authorList>
            <person name="Molina L."/>
            <person name="Udaondo Z."/>
        </authorList>
    </citation>
    <scope>NUCLEOTIDE SEQUENCE [LARGE SCALE GENOMIC DNA]</scope>
    <source>
        <strain evidence="1 2">HB13667</strain>
    </source>
</reference>
<evidence type="ECO:0008006" key="3">
    <source>
        <dbReference type="Google" id="ProtNLM"/>
    </source>
</evidence>
<comment type="caution">
    <text evidence="1">The sequence shown here is derived from an EMBL/GenBank/DDBJ whole genome shotgun (WGS) entry which is preliminary data.</text>
</comment>
<sequence>MRSMIVCCVLLSGLSGCMSYDEGRVGPLGYSVYQTTYQQIADKQVAANPGTEVPAAGSDGPLLEKVINSYRGTTGDAQQIGQPIQIQVTDSTR</sequence>
<evidence type="ECO:0000313" key="2">
    <source>
        <dbReference type="Proteomes" id="UP000050437"/>
    </source>
</evidence>